<accession>A0A2S7U1B4</accession>
<dbReference type="RefSeq" id="WP_105042630.1">
    <property type="nucleotide sequence ID" value="NZ_MQWA01000001.1"/>
</dbReference>
<keyword evidence="1" id="KW-0472">Membrane</keyword>
<keyword evidence="1" id="KW-0812">Transmembrane</keyword>
<protein>
    <submittedName>
        <fullName evidence="2">Uncharacterized protein</fullName>
    </submittedName>
</protein>
<organism evidence="2 3">
    <name type="scientific">Rubritalea profundi</name>
    <dbReference type="NCBI Taxonomy" id="1658618"/>
    <lineage>
        <taxon>Bacteria</taxon>
        <taxon>Pseudomonadati</taxon>
        <taxon>Verrucomicrobiota</taxon>
        <taxon>Verrucomicrobiia</taxon>
        <taxon>Verrucomicrobiales</taxon>
        <taxon>Rubritaleaceae</taxon>
        <taxon>Rubritalea</taxon>
    </lineage>
</organism>
<reference evidence="2 3" key="1">
    <citation type="submission" date="2016-12" db="EMBL/GenBank/DDBJ databases">
        <title>Study of bacterial adaptation to deep sea.</title>
        <authorList>
            <person name="Song J."/>
            <person name="Yoshizawa S."/>
            <person name="Kogure K."/>
        </authorList>
    </citation>
    <scope>NUCLEOTIDE SEQUENCE [LARGE SCALE GENOMIC DNA]</scope>
    <source>
        <strain evidence="2 3">SAORIC-165</strain>
    </source>
</reference>
<dbReference type="AlphaFoldDB" id="A0A2S7U1B4"/>
<dbReference type="InterPro" id="IPR029058">
    <property type="entry name" value="AB_hydrolase_fold"/>
</dbReference>
<name>A0A2S7U1B4_9BACT</name>
<gene>
    <name evidence="2" type="ORF">BSZ32_06145</name>
</gene>
<dbReference type="EMBL" id="MQWA01000001">
    <property type="protein sequence ID" value="PQJ28122.1"/>
    <property type="molecule type" value="Genomic_DNA"/>
</dbReference>
<dbReference type="SUPFAM" id="SSF53474">
    <property type="entry name" value="alpha/beta-Hydrolases"/>
    <property type="match status" value="1"/>
</dbReference>
<dbReference type="OrthoDB" id="1094230at2"/>
<evidence type="ECO:0000256" key="1">
    <source>
        <dbReference type="SAM" id="Phobius"/>
    </source>
</evidence>
<keyword evidence="1" id="KW-1133">Transmembrane helix</keyword>
<feature type="transmembrane region" description="Helical" evidence="1">
    <location>
        <begin position="27"/>
        <end position="48"/>
    </location>
</feature>
<evidence type="ECO:0000313" key="3">
    <source>
        <dbReference type="Proteomes" id="UP000239907"/>
    </source>
</evidence>
<evidence type="ECO:0000313" key="2">
    <source>
        <dbReference type="EMBL" id="PQJ28122.1"/>
    </source>
</evidence>
<keyword evidence="3" id="KW-1185">Reference proteome</keyword>
<dbReference type="Proteomes" id="UP000239907">
    <property type="component" value="Unassembled WGS sequence"/>
</dbReference>
<proteinExistence type="predicted"/>
<sequence length="131" mass="14451">MEPIEKVVNRTVSRWDSNLEDTSSVTLHRIVVLLVVFTTFISTALAAIAQDVRAPVAYGSVPSDLVTPPMTNEAPAPGKRVRRVAPEYKGTEVYHTLYLPTNWEKGKQYPVIVEYTGNKWGHGPGTIDVAT</sequence>
<comment type="caution">
    <text evidence="2">The sequence shown here is derived from an EMBL/GenBank/DDBJ whole genome shotgun (WGS) entry which is preliminary data.</text>
</comment>